<sequence>MKSAQLSALLAIPALLTGCGGGSEGGSGNSAPSVPSAPKYTWQIVSLKSESSVASGCATLGTVASTGNVIAVYEATDNFNILIHNPDGSVKSTINTNGSSKVVIDSASVPDDGFVSLEEIDGSIGGNNDVYMFAVEKDLLSNMTLNVRQFSNSYTCYKGEQFSTANINVASVVKVDQVSGSTQYYQTSYIDNAVDGHNIAAKIPVKSPLPAQEKVLVTLFNSYAANQATDLTHYAIMNGSSVYNVADTGTISGNPTDQNILTPTLDALTLGTLSNTASSRIDANIGSHIYTWQPIYALDQEYSVIDGNSDIKKWSLNLTISDNNNWAGKVFAPVETNGTTIAAPTLTALATNISSSCTIGDFCVSSASFDDSEVDLQRTHIRSQTTNSSRSFYQTILASAKNEQVLMQSSSERLAPTTGDRVEISLAKVDQISQAKVEHFLSWSINPEELVSSSPANFNDVNGFISMPSDDKERRIAIMGSELQMYRSSVN</sequence>
<keyword evidence="2" id="KW-1185">Reference proteome</keyword>
<accession>A0ABX3F6X9</accession>
<name>A0ABX3F6X9_9VIBR</name>
<evidence type="ECO:0008006" key="3">
    <source>
        <dbReference type="Google" id="ProtNLM"/>
    </source>
</evidence>
<gene>
    <name evidence="1" type="ORF">BIY21_18395</name>
</gene>
<protein>
    <recommendedName>
        <fullName evidence="3">Flagellar sheath protein A</fullName>
    </recommendedName>
</protein>
<evidence type="ECO:0000313" key="1">
    <source>
        <dbReference type="EMBL" id="OLQ86184.1"/>
    </source>
</evidence>
<organism evidence="1 2">
    <name type="scientific">Vibrio ponticus</name>
    <dbReference type="NCBI Taxonomy" id="265668"/>
    <lineage>
        <taxon>Bacteria</taxon>
        <taxon>Pseudomonadati</taxon>
        <taxon>Pseudomonadota</taxon>
        <taxon>Gammaproteobacteria</taxon>
        <taxon>Vibrionales</taxon>
        <taxon>Vibrionaceae</taxon>
        <taxon>Vibrio</taxon>
    </lineage>
</organism>
<proteinExistence type="predicted"/>
<dbReference type="Proteomes" id="UP000186206">
    <property type="component" value="Unassembled WGS sequence"/>
</dbReference>
<dbReference type="EMBL" id="MJMI01000135">
    <property type="protein sequence ID" value="OLQ86184.1"/>
    <property type="molecule type" value="Genomic_DNA"/>
</dbReference>
<reference evidence="1 2" key="1">
    <citation type="submission" date="2016-09" db="EMBL/GenBank/DDBJ databases">
        <title>Genomic Taxonomy of the Vibrionaceae.</title>
        <authorList>
            <person name="Gonzalez-Castillo A."/>
            <person name="Gomez-Gil B."/>
            <person name="Enciso-Ibarra K."/>
        </authorList>
    </citation>
    <scope>NUCLEOTIDE SEQUENCE [LARGE SCALE GENOMIC DNA]</scope>
    <source>
        <strain evidence="1 2">CAIM 1731</strain>
    </source>
</reference>
<dbReference type="RefSeq" id="WP_075652213.1">
    <property type="nucleotide sequence ID" value="NZ_AP019657.1"/>
</dbReference>
<evidence type="ECO:0000313" key="2">
    <source>
        <dbReference type="Proteomes" id="UP000186206"/>
    </source>
</evidence>
<dbReference type="PROSITE" id="PS51257">
    <property type="entry name" value="PROKAR_LIPOPROTEIN"/>
    <property type="match status" value="1"/>
</dbReference>
<comment type="caution">
    <text evidence="1">The sequence shown here is derived from an EMBL/GenBank/DDBJ whole genome shotgun (WGS) entry which is preliminary data.</text>
</comment>